<gene>
    <name evidence="8" type="ORF">Tdes44962_MAKER01656</name>
</gene>
<organism evidence="8 9">
    <name type="scientific">Teratosphaeria destructans</name>
    <dbReference type="NCBI Taxonomy" id="418781"/>
    <lineage>
        <taxon>Eukaryota</taxon>
        <taxon>Fungi</taxon>
        <taxon>Dikarya</taxon>
        <taxon>Ascomycota</taxon>
        <taxon>Pezizomycotina</taxon>
        <taxon>Dothideomycetes</taxon>
        <taxon>Dothideomycetidae</taxon>
        <taxon>Mycosphaerellales</taxon>
        <taxon>Teratosphaeriaceae</taxon>
        <taxon>Teratosphaeria</taxon>
    </lineage>
</organism>
<reference evidence="8 9" key="1">
    <citation type="journal article" date="2018" name="IMA Fungus">
        <title>IMA Genome-F 10: Nine draft genome sequences of Claviceps purpurea s.lat., including C. arundinis, C. humidiphila, and C. cf. spartinae, pseudomolecules for the pitch canker pathogen Fusarium circinatum, draft genome of Davidsoniella eucalypti, Grosmannia galeiformis, Quambalaria eucalypti, and Teratosphaeria destructans.</title>
        <authorList>
            <person name="Wingfield B.D."/>
            <person name="Liu M."/>
            <person name="Nguyen H.D."/>
            <person name="Lane F.A."/>
            <person name="Morgan S.W."/>
            <person name="De Vos L."/>
            <person name="Wilken P.M."/>
            <person name="Duong T.A."/>
            <person name="Aylward J."/>
            <person name="Coetzee M.P."/>
            <person name="Dadej K."/>
            <person name="De Beer Z.W."/>
            <person name="Findlay W."/>
            <person name="Havenga M."/>
            <person name="Kolarik M."/>
            <person name="Menzies J.G."/>
            <person name="Naidoo K."/>
            <person name="Pochopski O."/>
            <person name="Shoukouhi P."/>
            <person name="Santana Q.C."/>
            <person name="Seifert K.A."/>
            <person name="Soal N."/>
            <person name="Steenkamp E.T."/>
            <person name="Tatham C.T."/>
            <person name="van der Nest M.A."/>
            <person name="Wingfield M.J."/>
        </authorList>
    </citation>
    <scope>NUCLEOTIDE SEQUENCE [LARGE SCALE GENOMIC DNA]</scope>
    <source>
        <strain evidence="8">CMW44962</strain>
    </source>
</reference>
<feature type="transmembrane region" description="Helical" evidence="6">
    <location>
        <begin position="487"/>
        <end position="510"/>
    </location>
</feature>
<feature type="compositionally biased region" description="Low complexity" evidence="5">
    <location>
        <begin position="15"/>
        <end position="24"/>
    </location>
</feature>
<dbReference type="OrthoDB" id="2241241at2759"/>
<feature type="transmembrane region" description="Helical" evidence="6">
    <location>
        <begin position="81"/>
        <end position="98"/>
    </location>
</feature>
<feature type="region of interest" description="Disordered" evidence="5">
    <location>
        <begin position="1"/>
        <end position="55"/>
    </location>
</feature>
<proteinExistence type="predicted"/>
<dbReference type="Proteomes" id="UP001138500">
    <property type="component" value="Unassembled WGS sequence"/>
</dbReference>
<keyword evidence="3 6" id="KW-1133">Transmembrane helix</keyword>
<feature type="transmembrane region" description="Helical" evidence="6">
    <location>
        <begin position="318"/>
        <end position="338"/>
    </location>
</feature>
<feature type="transmembrane region" description="Helical" evidence="6">
    <location>
        <begin position="173"/>
        <end position="195"/>
    </location>
</feature>
<evidence type="ECO:0000256" key="1">
    <source>
        <dbReference type="ARBA" id="ARBA00004141"/>
    </source>
</evidence>
<reference evidence="8 9" key="2">
    <citation type="journal article" date="2021" name="Curr. Genet.">
        <title>Genetic response to nitrogen starvation in the aggressive Eucalyptus foliar pathogen Teratosphaeria destructans.</title>
        <authorList>
            <person name="Havenga M."/>
            <person name="Wingfield B.D."/>
            <person name="Wingfield M.J."/>
            <person name="Dreyer L.L."/>
            <person name="Roets F."/>
            <person name="Aylward J."/>
        </authorList>
    </citation>
    <scope>NUCLEOTIDE SEQUENCE [LARGE SCALE GENOMIC DNA]</scope>
    <source>
        <strain evidence="8">CMW44962</strain>
    </source>
</reference>
<feature type="transmembrane region" description="Helical" evidence="6">
    <location>
        <begin position="283"/>
        <end position="306"/>
    </location>
</feature>
<evidence type="ECO:0000256" key="6">
    <source>
        <dbReference type="SAM" id="Phobius"/>
    </source>
</evidence>
<sequence>MASRASLHILLRPPSSSSMSSSDSAEQHELRTSPCESGQASGLERETGRRRASAVVNNREVERPDGANRIEAMRLVWGRHGLKFMWFGIIMILTAYQFDNALIYNYATYATSSFDKVAAISTLGVAGNIVFAVLKPMIAKLSNVIGRGEVYCIALTCYLLSYILRASCTTFDTYAGGTIFASVGMTAANMMNDVVISDISSMRWRGFALSASFIPYFITPWISGVIVAKVVAPDGIGWRWGIGMFAIIMPIAASFIIGTLLYYQRKAKKAGLVLTERMTLYEFCSQLDLGGSILLAAGWAMFLLPFSLAATTPSKWTTGWVIALIVLGVVVLISLVFYEALAARHPILPARYLKSTSIMLACVTAGLDNFGFQATHTYLYTWAVVVQGMGPKTATYLTYTNGVTQAVVGLIGGAIMYKVKGYKWLLVAGATIKMIGYGVMIRLRGANNTWAEVFTVQAIQGIGSGLLEIIVIVAAQVAVPHAEMPQVTALVLLFSFIGAAIGTSVAGGIYTGTFKDALRHRLGDLATPSLVNSVYDSITKGIPATGTAQKADVNLAYSDVLRYITYTAVATSALVLLLTLLFPNIRLPETIDPFASHEESADETSVSTKSASKDEPLAKVHPHEDIRRASRL</sequence>
<feature type="domain" description="Major facilitator superfamily (MFS) profile" evidence="7">
    <location>
        <begin position="85"/>
        <end position="591"/>
    </location>
</feature>
<feature type="transmembrane region" description="Helical" evidence="6">
    <location>
        <begin position="358"/>
        <end position="376"/>
    </location>
</feature>
<name>A0A9W7W5N0_9PEZI</name>
<evidence type="ECO:0000313" key="9">
    <source>
        <dbReference type="Proteomes" id="UP001138500"/>
    </source>
</evidence>
<dbReference type="SUPFAM" id="SSF103473">
    <property type="entry name" value="MFS general substrate transporter"/>
    <property type="match status" value="2"/>
</dbReference>
<keyword evidence="2 6" id="KW-0812">Transmembrane</keyword>
<evidence type="ECO:0000256" key="4">
    <source>
        <dbReference type="ARBA" id="ARBA00023136"/>
    </source>
</evidence>
<dbReference type="PANTHER" id="PTHR23501">
    <property type="entry name" value="MAJOR FACILITATOR SUPERFAMILY"/>
    <property type="match status" value="1"/>
</dbReference>
<evidence type="ECO:0000256" key="2">
    <source>
        <dbReference type="ARBA" id="ARBA00022692"/>
    </source>
</evidence>
<comment type="caution">
    <text evidence="8">The sequence shown here is derived from an EMBL/GenBank/DDBJ whole genome shotgun (WGS) entry which is preliminary data.</text>
</comment>
<keyword evidence="4 6" id="KW-0472">Membrane</keyword>
<feature type="compositionally biased region" description="Basic and acidic residues" evidence="5">
    <location>
        <begin position="611"/>
        <end position="632"/>
    </location>
</feature>
<evidence type="ECO:0000313" key="8">
    <source>
        <dbReference type="EMBL" id="KAH9840456.1"/>
    </source>
</evidence>
<dbReference type="PROSITE" id="PS50850">
    <property type="entry name" value="MFS"/>
    <property type="match status" value="1"/>
</dbReference>
<dbReference type="InterPro" id="IPR036259">
    <property type="entry name" value="MFS_trans_sf"/>
</dbReference>
<dbReference type="GO" id="GO:0015343">
    <property type="term" value="F:siderophore-iron transmembrane transporter activity"/>
    <property type="evidence" value="ECO:0007669"/>
    <property type="project" value="TreeGrafter"/>
</dbReference>
<feature type="transmembrane region" description="Helical" evidence="6">
    <location>
        <begin position="453"/>
        <end position="475"/>
    </location>
</feature>
<evidence type="ECO:0000256" key="5">
    <source>
        <dbReference type="SAM" id="MobiDB-lite"/>
    </source>
</evidence>
<dbReference type="PANTHER" id="PTHR23501:SF200">
    <property type="entry name" value="TRANSPORTER, PUTATIVE (AFU_ORTHOLOGUE AFUA_3G01360)-RELATED"/>
    <property type="match status" value="1"/>
</dbReference>
<feature type="transmembrane region" description="Helical" evidence="6">
    <location>
        <begin position="563"/>
        <end position="582"/>
    </location>
</feature>
<feature type="region of interest" description="Disordered" evidence="5">
    <location>
        <begin position="596"/>
        <end position="632"/>
    </location>
</feature>
<feature type="transmembrane region" description="Helical" evidence="6">
    <location>
        <begin position="150"/>
        <end position="167"/>
    </location>
</feature>
<dbReference type="GO" id="GO:0005886">
    <property type="term" value="C:plasma membrane"/>
    <property type="evidence" value="ECO:0007669"/>
    <property type="project" value="TreeGrafter"/>
</dbReference>
<dbReference type="AlphaFoldDB" id="A0A9W7W5N0"/>
<feature type="transmembrane region" description="Helical" evidence="6">
    <location>
        <begin position="240"/>
        <end position="263"/>
    </location>
</feature>
<keyword evidence="9" id="KW-1185">Reference proteome</keyword>
<dbReference type="Gene3D" id="1.20.1250.20">
    <property type="entry name" value="MFS general substrate transporter like domains"/>
    <property type="match status" value="2"/>
</dbReference>
<protein>
    <submittedName>
        <fullName evidence="8">Siderophore iron transporter</fullName>
    </submittedName>
</protein>
<accession>A0A9W7W5N0</accession>
<comment type="subcellular location">
    <subcellularLocation>
        <location evidence="1">Membrane</location>
        <topology evidence="1">Multi-pass membrane protein</topology>
    </subcellularLocation>
</comment>
<dbReference type="InterPro" id="IPR020846">
    <property type="entry name" value="MFS_dom"/>
</dbReference>
<evidence type="ECO:0000259" key="7">
    <source>
        <dbReference type="PROSITE" id="PS50850"/>
    </source>
</evidence>
<feature type="transmembrane region" description="Helical" evidence="6">
    <location>
        <begin position="118"/>
        <end position="138"/>
    </location>
</feature>
<dbReference type="EMBL" id="RIBY02000557">
    <property type="protein sequence ID" value="KAH9840456.1"/>
    <property type="molecule type" value="Genomic_DNA"/>
</dbReference>
<evidence type="ECO:0000256" key="3">
    <source>
        <dbReference type="ARBA" id="ARBA00022989"/>
    </source>
</evidence>
<feature type="transmembrane region" description="Helical" evidence="6">
    <location>
        <begin position="207"/>
        <end position="228"/>
    </location>
</feature>
<feature type="transmembrane region" description="Helical" evidence="6">
    <location>
        <begin position="396"/>
        <end position="417"/>
    </location>
</feature>
<feature type="transmembrane region" description="Helical" evidence="6">
    <location>
        <begin position="424"/>
        <end position="441"/>
    </location>
</feature>